<dbReference type="InterPro" id="IPR021109">
    <property type="entry name" value="Peptidase_aspartic_dom_sf"/>
</dbReference>
<keyword evidence="4" id="KW-1185">Reference proteome</keyword>
<dbReference type="SUPFAM" id="SSF50630">
    <property type="entry name" value="Acid proteases"/>
    <property type="match status" value="1"/>
</dbReference>
<dbReference type="Proteomes" id="UP000266152">
    <property type="component" value="Unassembled WGS sequence"/>
</dbReference>
<evidence type="ECO:0000313" key="4">
    <source>
        <dbReference type="Proteomes" id="UP000266152"/>
    </source>
</evidence>
<feature type="region of interest" description="Disordered" evidence="1">
    <location>
        <begin position="153"/>
        <end position="180"/>
    </location>
</feature>
<evidence type="ECO:0000256" key="1">
    <source>
        <dbReference type="SAM" id="MobiDB-lite"/>
    </source>
</evidence>
<dbReference type="STRING" id="5514.A0A395SB58"/>
<proteinExistence type="predicted"/>
<dbReference type="PROSITE" id="PS51767">
    <property type="entry name" value="PEPTIDASE_A1"/>
    <property type="match status" value="1"/>
</dbReference>
<name>A0A395SB58_FUSSP</name>
<evidence type="ECO:0000313" key="3">
    <source>
        <dbReference type="EMBL" id="RGP69580.1"/>
    </source>
</evidence>
<protein>
    <recommendedName>
        <fullName evidence="2">Peptidase A1 domain-containing protein</fullName>
    </recommendedName>
</protein>
<dbReference type="AlphaFoldDB" id="A0A395SB58"/>
<gene>
    <name evidence="3" type="ORF">FSPOR_4684</name>
</gene>
<organism evidence="3 4">
    <name type="scientific">Fusarium sporotrichioides</name>
    <dbReference type="NCBI Taxonomy" id="5514"/>
    <lineage>
        <taxon>Eukaryota</taxon>
        <taxon>Fungi</taxon>
        <taxon>Dikarya</taxon>
        <taxon>Ascomycota</taxon>
        <taxon>Pezizomycotina</taxon>
        <taxon>Sordariomycetes</taxon>
        <taxon>Hypocreomycetidae</taxon>
        <taxon>Hypocreales</taxon>
        <taxon>Nectriaceae</taxon>
        <taxon>Fusarium</taxon>
    </lineage>
</organism>
<reference evidence="3 4" key="1">
    <citation type="journal article" date="2018" name="PLoS Pathog.">
        <title>Evolution of structural diversity of trichothecenes, a family of toxins produced by plant pathogenic and entomopathogenic fungi.</title>
        <authorList>
            <person name="Proctor R.H."/>
            <person name="McCormick S.P."/>
            <person name="Kim H.S."/>
            <person name="Cardoza R.E."/>
            <person name="Stanley A.M."/>
            <person name="Lindo L."/>
            <person name="Kelly A."/>
            <person name="Brown D.W."/>
            <person name="Lee T."/>
            <person name="Vaughan M.M."/>
            <person name="Alexander N.J."/>
            <person name="Busman M."/>
            <person name="Gutierrez S."/>
        </authorList>
    </citation>
    <scope>NUCLEOTIDE SEQUENCE [LARGE SCALE GENOMIC DNA]</scope>
    <source>
        <strain evidence="3 4">NRRL 3299</strain>
    </source>
</reference>
<evidence type="ECO:0000259" key="2">
    <source>
        <dbReference type="PROSITE" id="PS51767"/>
    </source>
</evidence>
<comment type="caution">
    <text evidence="3">The sequence shown here is derived from an EMBL/GenBank/DDBJ whole genome shotgun (WGS) entry which is preliminary data.</text>
</comment>
<dbReference type="Gene3D" id="2.40.70.10">
    <property type="entry name" value="Acid Proteases"/>
    <property type="match status" value="1"/>
</dbReference>
<dbReference type="Pfam" id="PF00026">
    <property type="entry name" value="Asp"/>
    <property type="match status" value="1"/>
</dbReference>
<sequence>MVPCDEDHKYTLDFTSGELTINVPLEYFWSNTVPNEVGVDDVSYCTIFYDSEATDIILGDIFLRGAYMVYDYENLEISLAQYNDGGKGDIHEIVRNVPGATQADNIPMKFDQYKGTEMGNPTSAPVEIKTVSVTVLSNGTASVTAIDDPRSTANAGLSIAKPTETGDAQGSHDDEDNAAARSLPGNAVSAVVFEVIAGVFCMW</sequence>
<dbReference type="EMBL" id="PXOF01000060">
    <property type="protein sequence ID" value="RGP69580.1"/>
    <property type="molecule type" value="Genomic_DNA"/>
</dbReference>
<feature type="domain" description="Peptidase A1" evidence="2">
    <location>
        <begin position="1"/>
        <end position="80"/>
    </location>
</feature>
<accession>A0A395SB58</accession>
<dbReference type="InterPro" id="IPR033121">
    <property type="entry name" value="PEPTIDASE_A1"/>
</dbReference>